<gene>
    <name evidence="13" type="ORF">AB205_0046980</name>
</gene>
<dbReference type="GO" id="GO:0006281">
    <property type="term" value="P:DNA repair"/>
    <property type="evidence" value="ECO:0007669"/>
    <property type="project" value="UniProtKB-KW"/>
</dbReference>
<comment type="subcellular location">
    <subcellularLocation>
        <location evidence="1">Nucleus</location>
    </subcellularLocation>
</comment>
<dbReference type="OrthoDB" id="2020972at2759"/>
<evidence type="ECO:0000256" key="7">
    <source>
        <dbReference type="ARBA" id="ARBA00022840"/>
    </source>
</evidence>
<dbReference type="PANTHER" id="PTHR46357">
    <property type="entry name" value="TRANSCRIPTIONAL REGULATOR ATRX"/>
    <property type="match status" value="1"/>
</dbReference>
<evidence type="ECO:0000256" key="2">
    <source>
        <dbReference type="ARBA" id="ARBA00007025"/>
    </source>
</evidence>
<dbReference type="EC" id="3.6.4.12" evidence="3"/>
<comment type="catalytic activity">
    <reaction evidence="11">
        <text>ATP + H2O = ADP + phosphate + H(+)</text>
        <dbReference type="Rhea" id="RHEA:13065"/>
        <dbReference type="ChEBI" id="CHEBI:15377"/>
        <dbReference type="ChEBI" id="CHEBI:15378"/>
        <dbReference type="ChEBI" id="CHEBI:30616"/>
        <dbReference type="ChEBI" id="CHEBI:43474"/>
        <dbReference type="ChEBI" id="CHEBI:456216"/>
        <dbReference type="EC" id="3.6.4.12"/>
    </reaction>
</comment>
<dbReference type="GO" id="GO:0005634">
    <property type="term" value="C:nucleus"/>
    <property type="evidence" value="ECO:0007669"/>
    <property type="project" value="UniProtKB-SubCell"/>
</dbReference>
<dbReference type="GO" id="GO:0031297">
    <property type="term" value="P:replication fork processing"/>
    <property type="evidence" value="ECO:0007669"/>
    <property type="project" value="TreeGrafter"/>
</dbReference>
<keyword evidence="5" id="KW-0227">DNA damage</keyword>
<evidence type="ECO:0000256" key="9">
    <source>
        <dbReference type="ARBA" id="ARBA00023204"/>
    </source>
</evidence>
<comment type="similarity">
    <text evidence="2">Belongs to the SNF2/RAD54 helicase family.</text>
</comment>
<keyword evidence="7" id="KW-0067">ATP-binding</keyword>
<dbReference type="AlphaFoldDB" id="A0A2G9QIZ4"/>
<evidence type="ECO:0000256" key="3">
    <source>
        <dbReference type="ARBA" id="ARBA00012551"/>
    </source>
</evidence>
<accession>A0A2G9QIZ4</accession>
<dbReference type="GO" id="GO:0016787">
    <property type="term" value="F:hydrolase activity"/>
    <property type="evidence" value="ECO:0007669"/>
    <property type="project" value="UniProtKB-KW"/>
</dbReference>
<evidence type="ECO:0000256" key="4">
    <source>
        <dbReference type="ARBA" id="ARBA00022741"/>
    </source>
</evidence>
<evidence type="ECO:0000259" key="12">
    <source>
        <dbReference type="Pfam" id="PF26143"/>
    </source>
</evidence>
<evidence type="ECO:0000256" key="5">
    <source>
        <dbReference type="ARBA" id="ARBA00022763"/>
    </source>
</evidence>
<feature type="non-terminal residue" evidence="13">
    <location>
        <position position="1"/>
    </location>
</feature>
<dbReference type="EMBL" id="KV983241">
    <property type="protein sequence ID" value="PIO15579.1"/>
    <property type="molecule type" value="Genomic_DNA"/>
</dbReference>
<reference evidence="14" key="1">
    <citation type="journal article" date="2017" name="Nat. Commun.">
        <title>The North American bullfrog draft genome provides insight into hormonal regulation of long noncoding RNA.</title>
        <authorList>
            <person name="Hammond S.A."/>
            <person name="Warren R.L."/>
            <person name="Vandervalk B.P."/>
            <person name="Kucuk E."/>
            <person name="Khan H."/>
            <person name="Gibb E.A."/>
            <person name="Pandoh P."/>
            <person name="Kirk H."/>
            <person name="Zhao Y."/>
            <person name="Jones M."/>
            <person name="Mungall A.J."/>
            <person name="Coope R."/>
            <person name="Pleasance S."/>
            <person name="Moore R.A."/>
            <person name="Holt R.A."/>
            <person name="Round J.M."/>
            <person name="Ohora S."/>
            <person name="Walle B.V."/>
            <person name="Veldhoen N."/>
            <person name="Helbing C.C."/>
            <person name="Birol I."/>
        </authorList>
    </citation>
    <scope>NUCLEOTIDE SEQUENCE [LARGE SCALE GENOMIC DNA]</scope>
</reference>
<evidence type="ECO:0000313" key="14">
    <source>
        <dbReference type="Proteomes" id="UP000228934"/>
    </source>
</evidence>
<keyword evidence="8" id="KW-0238">DNA-binding</keyword>
<evidence type="ECO:0000313" key="13">
    <source>
        <dbReference type="EMBL" id="PIO15579.1"/>
    </source>
</evidence>
<dbReference type="GO" id="GO:0006338">
    <property type="term" value="P:chromatin remodeling"/>
    <property type="evidence" value="ECO:0007669"/>
    <property type="project" value="TreeGrafter"/>
</dbReference>
<name>A0A2G9QIZ4_AQUCT</name>
<dbReference type="InterPro" id="IPR052131">
    <property type="entry name" value="ATRX_domain-containing"/>
</dbReference>
<keyword evidence="4" id="KW-0547">Nucleotide-binding</keyword>
<feature type="domain" description="ATRX C-terminal" evidence="12">
    <location>
        <begin position="201"/>
        <end position="292"/>
    </location>
</feature>
<keyword evidence="14" id="KW-1185">Reference proteome</keyword>
<dbReference type="InterPro" id="IPR058901">
    <property type="entry name" value="ATRX_C"/>
</dbReference>
<dbReference type="GO" id="GO:0031490">
    <property type="term" value="F:chromatin DNA binding"/>
    <property type="evidence" value="ECO:0007669"/>
    <property type="project" value="TreeGrafter"/>
</dbReference>
<proteinExistence type="inferred from homology"/>
<protein>
    <recommendedName>
        <fullName evidence="3">DNA helicase</fullName>
        <ecNumber evidence="3">3.6.4.12</ecNumber>
    </recommendedName>
</protein>
<sequence length="365" mass="40761">LLDRGVVAPLLSQVFWIKVFWIEVSLPLFFVRSSRSRCRCPSSFSGLLDRGVVAPHQVFWIKGLTNRLNVGAVPGINYGQINFGSAQSPYMPLNLGALSSLNNQQLEVSNRIQMAPYRRRGSSRSKSYKEMKAAVGTLLNVCSLSVMCGCIQTGPNRGEGSVHSELNVYQARVVLHPPPRILVKHCNVFRHVQSPFLSSSQDLINQGREKVVEATNSIASARIQPLEDIIAGVRKENPTLTESQAQSLALSRQSSQELEIKRREAVYNDVLAKQQMLISCVQRILMGRRLQQQYNQQQQQQIALQQQAALSRLIMQKSSNLILNPANYQQIDMQGLYQNLQGHHLQRAPAPIRAKSPGSSQGKKN</sequence>
<dbReference type="GO" id="GO:0005524">
    <property type="term" value="F:ATP binding"/>
    <property type="evidence" value="ECO:0007669"/>
    <property type="project" value="UniProtKB-KW"/>
</dbReference>
<evidence type="ECO:0000256" key="10">
    <source>
        <dbReference type="ARBA" id="ARBA00023242"/>
    </source>
</evidence>
<organism evidence="13 14">
    <name type="scientific">Aquarana catesbeiana</name>
    <name type="common">American bullfrog</name>
    <name type="synonym">Rana catesbeiana</name>
    <dbReference type="NCBI Taxonomy" id="8400"/>
    <lineage>
        <taxon>Eukaryota</taxon>
        <taxon>Metazoa</taxon>
        <taxon>Chordata</taxon>
        <taxon>Craniata</taxon>
        <taxon>Vertebrata</taxon>
        <taxon>Euteleostomi</taxon>
        <taxon>Amphibia</taxon>
        <taxon>Batrachia</taxon>
        <taxon>Anura</taxon>
        <taxon>Neobatrachia</taxon>
        <taxon>Ranoidea</taxon>
        <taxon>Ranidae</taxon>
        <taxon>Aquarana</taxon>
    </lineage>
</organism>
<dbReference type="PANTHER" id="PTHR46357:SF1">
    <property type="entry name" value="TRANSCRIPTIONAL REGULATOR ATRX"/>
    <property type="match status" value="1"/>
</dbReference>
<dbReference type="Pfam" id="PF26143">
    <property type="entry name" value="ATRX_C"/>
    <property type="match status" value="1"/>
</dbReference>
<evidence type="ECO:0000256" key="8">
    <source>
        <dbReference type="ARBA" id="ARBA00023125"/>
    </source>
</evidence>
<keyword evidence="9" id="KW-0234">DNA repair</keyword>
<keyword evidence="6" id="KW-0378">Hydrolase</keyword>
<evidence type="ECO:0000256" key="6">
    <source>
        <dbReference type="ARBA" id="ARBA00022801"/>
    </source>
</evidence>
<dbReference type="GO" id="GO:0005721">
    <property type="term" value="C:pericentric heterochromatin"/>
    <property type="evidence" value="ECO:0007669"/>
    <property type="project" value="TreeGrafter"/>
</dbReference>
<evidence type="ECO:0000256" key="1">
    <source>
        <dbReference type="ARBA" id="ARBA00004123"/>
    </source>
</evidence>
<dbReference type="GO" id="GO:0003678">
    <property type="term" value="F:DNA helicase activity"/>
    <property type="evidence" value="ECO:0007669"/>
    <property type="project" value="UniProtKB-EC"/>
</dbReference>
<evidence type="ECO:0000256" key="11">
    <source>
        <dbReference type="ARBA" id="ARBA00047995"/>
    </source>
</evidence>
<dbReference type="Proteomes" id="UP000228934">
    <property type="component" value="Unassembled WGS sequence"/>
</dbReference>
<keyword evidence="10" id="KW-0539">Nucleus</keyword>